<evidence type="ECO:0000313" key="2">
    <source>
        <dbReference type="EMBL" id="GFC84061.1"/>
    </source>
</evidence>
<evidence type="ECO:0000256" key="1">
    <source>
        <dbReference type="SAM" id="MobiDB-lite"/>
    </source>
</evidence>
<proteinExistence type="predicted"/>
<accession>A0A699RN62</accession>
<feature type="region of interest" description="Disordered" evidence="1">
    <location>
        <begin position="1"/>
        <end position="20"/>
    </location>
</feature>
<organism evidence="2">
    <name type="scientific">Tanacetum cinerariifolium</name>
    <name type="common">Dalmatian daisy</name>
    <name type="synonym">Chrysanthemum cinerariifolium</name>
    <dbReference type="NCBI Taxonomy" id="118510"/>
    <lineage>
        <taxon>Eukaryota</taxon>
        <taxon>Viridiplantae</taxon>
        <taxon>Streptophyta</taxon>
        <taxon>Embryophyta</taxon>
        <taxon>Tracheophyta</taxon>
        <taxon>Spermatophyta</taxon>
        <taxon>Magnoliopsida</taxon>
        <taxon>eudicotyledons</taxon>
        <taxon>Gunneridae</taxon>
        <taxon>Pentapetalae</taxon>
        <taxon>asterids</taxon>
        <taxon>campanulids</taxon>
        <taxon>Asterales</taxon>
        <taxon>Asteraceae</taxon>
        <taxon>Asteroideae</taxon>
        <taxon>Anthemideae</taxon>
        <taxon>Anthemidinae</taxon>
        <taxon>Tanacetum</taxon>
    </lineage>
</organism>
<name>A0A699RN62_TANCI</name>
<dbReference type="AlphaFoldDB" id="A0A699RN62"/>
<reference evidence="2" key="1">
    <citation type="journal article" date="2019" name="Sci. Rep.">
        <title>Draft genome of Tanacetum cinerariifolium, the natural source of mosquito coil.</title>
        <authorList>
            <person name="Yamashiro T."/>
            <person name="Shiraishi A."/>
            <person name="Satake H."/>
            <person name="Nakayama K."/>
        </authorList>
    </citation>
    <scope>NUCLEOTIDE SEQUENCE</scope>
</reference>
<gene>
    <name evidence="2" type="ORF">Tci_856031</name>
</gene>
<sequence length="191" mass="21968">MDNSESNNESNDTPSVSPFLDYDDESDNVELINELNKYGNAGKFYHNRIINSIDGNDLTFPCMIGFKKFVAYFDPFLPMNIITHKAYNTVMVEGLKSKRRNLIAMVRDVYVFVGSFTYVTDFVVLEENEEFIVSDMADVVMGRPFRVVSQLEYDCVKGLISFTMIFDTYIFQMPHTIPGLRTVIGVRSHQY</sequence>
<feature type="compositionally biased region" description="Low complexity" evidence="1">
    <location>
        <begin position="1"/>
        <end position="11"/>
    </location>
</feature>
<dbReference type="EMBL" id="BKCJ011092716">
    <property type="protein sequence ID" value="GFC84061.1"/>
    <property type="molecule type" value="Genomic_DNA"/>
</dbReference>
<comment type="caution">
    <text evidence="2">The sequence shown here is derived from an EMBL/GenBank/DDBJ whole genome shotgun (WGS) entry which is preliminary data.</text>
</comment>
<protein>
    <submittedName>
        <fullName evidence="2">MAK10-like protein</fullName>
    </submittedName>
</protein>